<keyword evidence="2" id="KW-0732">Signal</keyword>
<dbReference type="Pfam" id="PF07940">
    <property type="entry name" value="Hepar_II_III_C"/>
    <property type="match status" value="1"/>
</dbReference>
<sequence>MWSKGYFEQIREKCKRYPEVQRIYEQFRRQPEEMLAQPFDIPLLGGGWSHDYNCPADGDRLILIDRHHHRCPTCGSVWSGSPWDEVATANEHWNYSKTCRNAAVLFGIDRDIRWADWAKRVLLFYADHYQQYPLHDRYGGASHTSGKVMCQTLSEASWLCLLAQGFHILKLQDVFTLDEINHITRGLLLPALDVIANNPAGISNWQTYHNASKALVAAALNRREMMQQVLDDPSNGFYFQMANSLGEDGFWYEGAWGYHFYTLEAQTLIVLAAESFDLHLYQDPRFQSMYRAPLECMFPDGTLPPIHDSAEVNIRKYAHLFEFAARYIGIGHEVVRRSGDRDSLYSLLFGFEEETPSQPVGHNSTTIHHDGFVHLKKAGMLFLKQQGDSLKKGRLAMIDYGEHGGWHGHQDKLNLLYFAGGHPWLTDAGMLPYGNPIHFDYFKQTAAHNTVVVGGRSQAEAEGCIRVMRTHDDGVMEAVMEVSGAYPDTVLKRKIMMKDDILLDVFRVQCKEEKDIDWIIHTQGLPVIDQDALMDLRWKETAGDVLGSEDGYQYFSNPRTGCWNKSQWTMTWKWNKESPDERLSLIALGAQPGEELYLAESIAMPSVGRRSTLIRRRKLVKDTVFVAVFHASGNGGEPSAFAEYDEGSDEVVVHIPGRLPVTLSTRID</sequence>
<organism evidence="7 8">
    <name type="scientific">Paenibacillus vulneris</name>
    <dbReference type="NCBI Taxonomy" id="1133364"/>
    <lineage>
        <taxon>Bacteria</taxon>
        <taxon>Bacillati</taxon>
        <taxon>Bacillota</taxon>
        <taxon>Bacilli</taxon>
        <taxon>Bacillales</taxon>
        <taxon>Paenibacillaceae</taxon>
        <taxon>Paenibacillus</taxon>
    </lineage>
</organism>
<dbReference type="Gene3D" id="1.50.10.100">
    <property type="entry name" value="Chondroitin AC/alginate lyase"/>
    <property type="match status" value="1"/>
</dbReference>
<protein>
    <submittedName>
        <fullName evidence="7">Heparinase II/III family protein</fullName>
    </submittedName>
</protein>
<dbReference type="PANTHER" id="PTHR39210">
    <property type="entry name" value="HEPARIN-SULFATE LYASE"/>
    <property type="match status" value="1"/>
</dbReference>
<dbReference type="Pfam" id="PF05426">
    <property type="entry name" value="Alginate_lyase"/>
    <property type="match status" value="1"/>
</dbReference>
<reference evidence="8" key="1">
    <citation type="journal article" date="2019" name="Int. J. Syst. Evol. Microbiol.">
        <title>The Global Catalogue of Microorganisms (GCM) 10K type strain sequencing project: providing services to taxonomists for standard genome sequencing and annotation.</title>
        <authorList>
            <consortium name="The Broad Institute Genomics Platform"/>
            <consortium name="The Broad Institute Genome Sequencing Center for Infectious Disease"/>
            <person name="Wu L."/>
            <person name="Ma J."/>
        </authorList>
    </citation>
    <scope>NUCLEOTIDE SEQUENCE [LARGE SCALE GENOMIC DNA]</scope>
    <source>
        <strain evidence="8">CCUG 53270</strain>
    </source>
</reference>
<evidence type="ECO:0000259" key="5">
    <source>
        <dbReference type="Pfam" id="PF05426"/>
    </source>
</evidence>
<dbReference type="Proteomes" id="UP001597180">
    <property type="component" value="Unassembled WGS sequence"/>
</dbReference>
<keyword evidence="4" id="KW-0456">Lyase</keyword>
<feature type="domain" description="Heparinase II/III-like C-terminal" evidence="6">
    <location>
        <begin position="396"/>
        <end position="503"/>
    </location>
</feature>
<dbReference type="InterPro" id="IPR012480">
    <property type="entry name" value="Hepar_II_III_C"/>
</dbReference>
<evidence type="ECO:0000256" key="1">
    <source>
        <dbReference type="ARBA" id="ARBA00004418"/>
    </source>
</evidence>
<dbReference type="Gene3D" id="2.70.98.70">
    <property type="match status" value="1"/>
</dbReference>
<comment type="subcellular location">
    <subcellularLocation>
        <location evidence="1">Periplasm</location>
    </subcellularLocation>
</comment>
<proteinExistence type="predicted"/>
<evidence type="ECO:0000259" key="6">
    <source>
        <dbReference type="Pfam" id="PF07940"/>
    </source>
</evidence>
<accession>A0ABW3URV9</accession>
<comment type="caution">
    <text evidence="7">The sequence shown here is derived from an EMBL/GenBank/DDBJ whole genome shotgun (WGS) entry which is preliminary data.</text>
</comment>
<evidence type="ECO:0000256" key="3">
    <source>
        <dbReference type="ARBA" id="ARBA00022764"/>
    </source>
</evidence>
<dbReference type="RefSeq" id="WP_345589524.1">
    <property type="nucleotide sequence ID" value="NZ_BAABJG010000018.1"/>
</dbReference>
<evidence type="ECO:0000313" key="7">
    <source>
        <dbReference type="EMBL" id="MFD1222255.1"/>
    </source>
</evidence>
<evidence type="ECO:0000256" key="2">
    <source>
        <dbReference type="ARBA" id="ARBA00022729"/>
    </source>
</evidence>
<dbReference type="SUPFAM" id="SSF48230">
    <property type="entry name" value="Chondroitin AC/alginate lyase"/>
    <property type="match status" value="1"/>
</dbReference>
<feature type="domain" description="Alginate lyase" evidence="5">
    <location>
        <begin position="203"/>
        <end position="292"/>
    </location>
</feature>
<gene>
    <name evidence="7" type="ORF">ACFQ4B_19215</name>
</gene>
<dbReference type="InterPro" id="IPR008397">
    <property type="entry name" value="Alginate_lyase_dom"/>
</dbReference>
<dbReference type="EMBL" id="JBHTLU010000023">
    <property type="protein sequence ID" value="MFD1222255.1"/>
    <property type="molecule type" value="Genomic_DNA"/>
</dbReference>
<dbReference type="InterPro" id="IPR008929">
    <property type="entry name" value="Chondroitin_lyas"/>
</dbReference>
<evidence type="ECO:0000256" key="4">
    <source>
        <dbReference type="ARBA" id="ARBA00023239"/>
    </source>
</evidence>
<dbReference type="PANTHER" id="PTHR39210:SF1">
    <property type="entry name" value="HEPARIN-SULFATE LYASE"/>
    <property type="match status" value="1"/>
</dbReference>
<keyword evidence="3" id="KW-0574">Periplasm</keyword>
<name>A0ABW3URV9_9BACL</name>
<evidence type="ECO:0000313" key="8">
    <source>
        <dbReference type="Proteomes" id="UP001597180"/>
    </source>
</evidence>
<keyword evidence="8" id="KW-1185">Reference proteome</keyword>